<evidence type="ECO:0000256" key="4">
    <source>
        <dbReference type="ARBA" id="ARBA00022741"/>
    </source>
</evidence>
<dbReference type="Gene3D" id="3.40.50.620">
    <property type="entry name" value="HUPs"/>
    <property type="match status" value="1"/>
</dbReference>
<evidence type="ECO:0000256" key="8">
    <source>
        <dbReference type="PIRSR" id="PIRSR001589-1"/>
    </source>
</evidence>
<dbReference type="InterPro" id="IPR014729">
    <property type="entry name" value="Rossmann-like_a/b/a_fold"/>
</dbReference>
<dbReference type="EC" id="6.3.5.4" evidence="3"/>
<organism evidence="11 12">
    <name type="scientific">Pseudomonas aeruginosa</name>
    <dbReference type="NCBI Taxonomy" id="287"/>
    <lineage>
        <taxon>Bacteria</taxon>
        <taxon>Pseudomonadati</taxon>
        <taxon>Pseudomonadota</taxon>
        <taxon>Gammaproteobacteria</taxon>
        <taxon>Pseudomonadales</taxon>
        <taxon>Pseudomonadaceae</taxon>
        <taxon>Pseudomonas</taxon>
    </lineage>
</organism>
<dbReference type="InterPro" id="IPR006426">
    <property type="entry name" value="Asn_synth_AEB"/>
</dbReference>
<feature type="binding site" evidence="9">
    <location>
        <position position="333"/>
    </location>
    <ligand>
        <name>ATP</name>
        <dbReference type="ChEBI" id="CHEBI:30616"/>
    </ligand>
</feature>
<dbReference type="GO" id="GO:0004066">
    <property type="term" value="F:asparagine synthase (glutamine-hydrolyzing) activity"/>
    <property type="evidence" value="ECO:0007669"/>
    <property type="project" value="UniProtKB-EC"/>
</dbReference>
<keyword evidence="4 9" id="KW-0547">Nucleotide-binding</keyword>
<dbReference type="Gene3D" id="3.60.20.10">
    <property type="entry name" value="Glutamine Phosphoribosylpyrophosphate, subunit 1, domain 1"/>
    <property type="match status" value="1"/>
</dbReference>
<dbReference type="Pfam" id="PF00733">
    <property type="entry name" value="Asn_synthase"/>
    <property type="match status" value="1"/>
</dbReference>
<comment type="pathway">
    <text evidence="1">Amino-acid biosynthesis; L-asparagine biosynthesis; L-asparagine from L-aspartate (L-Gln route): step 1/1.</text>
</comment>
<feature type="binding site" evidence="9">
    <location>
        <begin position="409"/>
        <end position="410"/>
    </location>
    <ligand>
        <name>ATP</name>
        <dbReference type="ChEBI" id="CHEBI:30616"/>
    </ligand>
</feature>
<dbReference type="EMBL" id="RBSQ01000596">
    <property type="protein sequence ID" value="RMS55232.1"/>
    <property type="molecule type" value="Genomic_DNA"/>
</dbReference>
<dbReference type="SUPFAM" id="SSF52402">
    <property type="entry name" value="Adenine nucleotide alpha hydrolases-like"/>
    <property type="match status" value="1"/>
</dbReference>
<evidence type="ECO:0000256" key="5">
    <source>
        <dbReference type="ARBA" id="ARBA00022840"/>
    </source>
</evidence>
<dbReference type="CDD" id="cd01991">
    <property type="entry name" value="Asn_synthase_B_C"/>
    <property type="match status" value="1"/>
</dbReference>
<keyword evidence="8" id="KW-0061">Asparagine biosynthesis</keyword>
<dbReference type="PANTHER" id="PTHR43284">
    <property type="entry name" value="ASPARAGINE SYNTHETASE (GLUTAMINE-HYDROLYZING)"/>
    <property type="match status" value="1"/>
</dbReference>
<feature type="active site" description="For GATase activity" evidence="8">
    <location>
        <position position="42"/>
    </location>
</feature>
<name>A0A3M5DYY3_PSEAI</name>
<dbReference type="Proteomes" id="UP000270834">
    <property type="component" value="Unassembled WGS sequence"/>
</dbReference>
<gene>
    <name evidence="11" type="ORF">ALP65_04475</name>
</gene>
<feature type="domain" description="Glutamine amidotransferase type-2" evidence="10">
    <location>
        <begin position="42"/>
        <end position="254"/>
    </location>
</feature>
<dbReference type="Pfam" id="PF13537">
    <property type="entry name" value="GATase_7"/>
    <property type="match status" value="1"/>
</dbReference>
<dbReference type="SUPFAM" id="SSF56235">
    <property type="entry name" value="N-terminal nucleophile aminohydrolases (Ntn hydrolases)"/>
    <property type="match status" value="1"/>
</dbReference>
<dbReference type="AlphaFoldDB" id="A0A3M5DYY3"/>
<dbReference type="InterPro" id="IPR051786">
    <property type="entry name" value="ASN_synthetase/amidase"/>
</dbReference>
<dbReference type="InterPro" id="IPR017535">
    <property type="entry name" value="Asparagine_synth"/>
</dbReference>
<sequence length="629" mass="70475">MIGPENSYRTPSNCNGPLLGKSCTRKEYVTHFPNGEPVRNMCGISGEFRFDNQAADLAAVERITHHLAPRGPDAWGFHAQGPIALGHRRLKIMDLAEASGQPMIDPDLGLAMVFNGAIYNYPELRGELESLGYRFFSGGDTEVLLKGYHAWGADLLPRLNGMFAFAVWERDRQRLFLARDRLGIKPLYYSLDRSRLRFASSLPALLKGGDIASDLDPQALNFYLNFHAVVPAPHTLLEGVKKLPPATWMSVDLDGSCEQRTWWTLDYGPRPDERELTLDDWQERVLDGLREAVAIRQRAAREVGVLLSGGVDSSLLVGLLHEAGVDNLLTFSIGFEDAGGERGDEFQYSDLIAERYHTRHHRLRIGEHEVIEQLPAAFRAMSEPMVSHDCIAFYLLAREVSKHCKVVQSGQGADELFAGYHWYPKVDGADDAFAAYRAAFFDRDHEEYLATVGERFRVEDVAGRFVRDHFASPGAEAAVDKALRLDSTIMLVDDPVKRVDNMTMAWGLEARVPFLDYRLAELSARIPARFKLGDGGKQVLKGAARKVIPSEVIDRPKGYFPVPGLKHLQGRTREWVRELLLDPSQDRGLFQPAIFDRLLSDPDGDLTPLRGSKLWQLAALNLWLSEQGL</sequence>
<evidence type="ECO:0000313" key="11">
    <source>
        <dbReference type="EMBL" id="RMS55232.1"/>
    </source>
</evidence>
<evidence type="ECO:0000256" key="2">
    <source>
        <dbReference type="ARBA" id="ARBA00005752"/>
    </source>
</evidence>
<evidence type="ECO:0000256" key="7">
    <source>
        <dbReference type="ARBA" id="ARBA00048741"/>
    </source>
</evidence>
<dbReference type="InterPro" id="IPR017932">
    <property type="entry name" value="GATase_2_dom"/>
</dbReference>
<protein>
    <recommendedName>
        <fullName evidence="3">asparagine synthase (glutamine-hydrolyzing)</fullName>
        <ecNumber evidence="3">6.3.5.4</ecNumber>
    </recommendedName>
</protein>
<feature type="binding site" evidence="9">
    <location>
        <position position="140"/>
    </location>
    <ligand>
        <name>L-glutamine</name>
        <dbReference type="ChEBI" id="CHEBI:58359"/>
    </ligand>
</feature>
<feature type="binding site" evidence="9">
    <location>
        <position position="306"/>
    </location>
    <ligand>
        <name>ATP</name>
        <dbReference type="ChEBI" id="CHEBI:30616"/>
    </ligand>
</feature>
<dbReference type="InterPro" id="IPR001962">
    <property type="entry name" value="Asn_synthase"/>
</dbReference>
<keyword evidence="6 8" id="KW-0315">Glutamine amidotransferase</keyword>
<keyword evidence="5 9" id="KW-0067">ATP-binding</keyword>
<evidence type="ECO:0000256" key="3">
    <source>
        <dbReference type="ARBA" id="ARBA00012737"/>
    </source>
</evidence>
<evidence type="ECO:0000256" key="9">
    <source>
        <dbReference type="PIRSR" id="PIRSR001589-2"/>
    </source>
</evidence>
<comment type="similarity">
    <text evidence="2">Belongs to the asparagine synthetase family.</text>
</comment>
<dbReference type="GO" id="GO:0005829">
    <property type="term" value="C:cytosol"/>
    <property type="evidence" value="ECO:0007669"/>
    <property type="project" value="TreeGrafter"/>
</dbReference>
<dbReference type="CDD" id="cd00712">
    <property type="entry name" value="AsnB"/>
    <property type="match status" value="1"/>
</dbReference>
<comment type="catalytic activity">
    <reaction evidence="7">
        <text>L-aspartate + L-glutamine + ATP + H2O = L-asparagine + L-glutamate + AMP + diphosphate + H(+)</text>
        <dbReference type="Rhea" id="RHEA:12228"/>
        <dbReference type="ChEBI" id="CHEBI:15377"/>
        <dbReference type="ChEBI" id="CHEBI:15378"/>
        <dbReference type="ChEBI" id="CHEBI:29985"/>
        <dbReference type="ChEBI" id="CHEBI:29991"/>
        <dbReference type="ChEBI" id="CHEBI:30616"/>
        <dbReference type="ChEBI" id="CHEBI:33019"/>
        <dbReference type="ChEBI" id="CHEBI:58048"/>
        <dbReference type="ChEBI" id="CHEBI:58359"/>
        <dbReference type="ChEBI" id="CHEBI:456215"/>
        <dbReference type="EC" id="6.3.5.4"/>
    </reaction>
</comment>
<keyword evidence="8" id="KW-0028">Amino-acid biosynthesis</keyword>
<evidence type="ECO:0000256" key="1">
    <source>
        <dbReference type="ARBA" id="ARBA00005187"/>
    </source>
</evidence>
<dbReference type="InterPro" id="IPR033738">
    <property type="entry name" value="AsnB_N"/>
</dbReference>
<accession>A0A3M5DYY3</accession>
<comment type="caution">
    <text evidence="11">The sequence shown here is derived from an EMBL/GenBank/DDBJ whole genome shotgun (WGS) entry which is preliminary data.</text>
</comment>
<dbReference type="NCBIfam" id="TIGR03104">
    <property type="entry name" value="trio_amidotrans"/>
    <property type="match status" value="1"/>
</dbReference>
<proteinExistence type="inferred from homology"/>
<dbReference type="GO" id="GO:0006529">
    <property type="term" value="P:asparagine biosynthetic process"/>
    <property type="evidence" value="ECO:0007669"/>
    <property type="project" value="UniProtKB-KW"/>
</dbReference>
<evidence type="ECO:0000313" key="12">
    <source>
        <dbReference type="Proteomes" id="UP000270834"/>
    </source>
</evidence>
<dbReference type="InterPro" id="IPR029055">
    <property type="entry name" value="Ntn_hydrolases_N"/>
</dbReference>
<evidence type="ECO:0000259" key="10">
    <source>
        <dbReference type="PROSITE" id="PS51278"/>
    </source>
</evidence>
<dbReference type="GO" id="GO:0005524">
    <property type="term" value="F:ATP binding"/>
    <property type="evidence" value="ECO:0007669"/>
    <property type="project" value="UniProtKB-KW"/>
</dbReference>
<evidence type="ECO:0000256" key="6">
    <source>
        <dbReference type="ARBA" id="ARBA00022962"/>
    </source>
</evidence>
<dbReference type="PANTHER" id="PTHR43284:SF1">
    <property type="entry name" value="ASPARAGINE SYNTHETASE"/>
    <property type="match status" value="1"/>
</dbReference>
<reference evidence="11 12" key="1">
    <citation type="submission" date="2018-08" db="EMBL/GenBank/DDBJ databases">
        <title>Recombination of ecologically and evolutionarily significant loci maintains genetic cohesion in the Pseudomonas syringae species complex.</title>
        <authorList>
            <person name="Dillon M."/>
            <person name="Thakur S."/>
            <person name="Almeida R.N.D."/>
            <person name="Weir B.S."/>
            <person name="Guttman D.S."/>
        </authorList>
    </citation>
    <scope>NUCLEOTIDE SEQUENCE [LARGE SCALE GENOMIC DNA]</scope>
    <source>
        <strain evidence="11 12">ICMP 7846</strain>
    </source>
</reference>
<dbReference type="PROSITE" id="PS51278">
    <property type="entry name" value="GATASE_TYPE_2"/>
    <property type="match status" value="1"/>
</dbReference>
<dbReference type="NCBIfam" id="TIGR01536">
    <property type="entry name" value="asn_synth_AEB"/>
    <property type="match status" value="1"/>
</dbReference>
<dbReference type="PIRSF" id="PIRSF001589">
    <property type="entry name" value="Asn_synthetase_glu-h"/>
    <property type="match status" value="1"/>
</dbReference>